<dbReference type="SUPFAM" id="SSF50118">
    <property type="entry name" value="Cell growth inhibitor/plasmid maintenance toxic component"/>
    <property type="match status" value="1"/>
</dbReference>
<dbReference type="Pfam" id="PF01845">
    <property type="entry name" value="CcdB"/>
    <property type="match status" value="1"/>
</dbReference>
<keyword evidence="6" id="KW-0804">Transcription</keyword>
<proteinExistence type="inferred from homology"/>
<dbReference type="Gene3D" id="2.30.30.110">
    <property type="match status" value="1"/>
</dbReference>
<dbReference type="Proteomes" id="UP000036277">
    <property type="component" value="Unassembled WGS sequence"/>
</dbReference>
<evidence type="ECO:0000256" key="1">
    <source>
        <dbReference type="ARBA" id="ARBA00005230"/>
    </source>
</evidence>
<organism evidence="9 10">
    <name type="scientific">Xenorhabdus khoisanae</name>
    <dbReference type="NCBI Taxonomy" id="880157"/>
    <lineage>
        <taxon>Bacteria</taxon>
        <taxon>Pseudomonadati</taxon>
        <taxon>Pseudomonadota</taxon>
        <taxon>Gammaproteobacteria</taxon>
        <taxon>Enterobacterales</taxon>
        <taxon>Morganellaceae</taxon>
        <taxon>Xenorhabdus</taxon>
    </lineage>
</organism>
<evidence type="ECO:0000313" key="10">
    <source>
        <dbReference type="Proteomes" id="UP000036277"/>
    </source>
</evidence>
<keyword evidence="4" id="KW-1277">Toxin-antitoxin system</keyword>
<dbReference type="EMBL" id="LFCV01000013">
    <property type="protein sequence ID" value="KMJ46707.1"/>
    <property type="molecule type" value="Genomic_DNA"/>
</dbReference>
<dbReference type="GO" id="GO:0008657">
    <property type="term" value="F:DNA topoisomerase type II (double strand cut, ATP-hydrolyzing) inhibitor activity"/>
    <property type="evidence" value="ECO:0007669"/>
    <property type="project" value="InterPro"/>
</dbReference>
<evidence type="ECO:0000256" key="8">
    <source>
        <dbReference type="ARBA" id="ARBA00033135"/>
    </source>
</evidence>
<comment type="caution">
    <text evidence="9">The sequence shown here is derived from an EMBL/GenBank/DDBJ whole genome shotgun (WGS) entry which is preliminary data.</text>
</comment>
<dbReference type="OrthoDB" id="6445323at2"/>
<sequence length="102" mass="11732">MQFVVYQYKRSGSQYSMLVDVQSDIIETPGRRMVIPLVKAHHFSNKVSWHLFPIIQISDENYRLLTTELSSVSESVIGEKITDVGQWSSDIKDALNLLFWGI</sequence>
<gene>
    <name evidence="9" type="ORF">AB204_02505</name>
</gene>
<dbReference type="NCBIfam" id="NF010262">
    <property type="entry name" value="PRK13708.1"/>
    <property type="match status" value="1"/>
</dbReference>
<accession>A0A0J5FXM9</accession>
<keyword evidence="3" id="KW-0678">Repressor</keyword>
<name>A0A0J5FXM9_9GAMM</name>
<reference evidence="9 10" key="1">
    <citation type="submission" date="2015-06" db="EMBL/GenBank/DDBJ databases">
        <title>Draft Whole-Genome Sequence of the Entomopathogenic Bacterium Xenorhabdus khoisanae.</title>
        <authorList>
            <person name="Naidoo S."/>
            <person name="Featherston J."/>
            <person name="Gray V.M."/>
        </authorList>
    </citation>
    <scope>NUCLEOTIDE SEQUENCE [LARGE SCALE GENOMIC DNA]</scope>
    <source>
        <strain evidence="9 10">MCB</strain>
    </source>
</reference>
<keyword evidence="5" id="KW-0805">Transcription regulation</keyword>
<comment type="similarity">
    <text evidence="1">Belongs to the CcdB toxin family.</text>
</comment>
<evidence type="ECO:0000313" key="9">
    <source>
        <dbReference type="EMBL" id="KMJ46707.1"/>
    </source>
</evidence>
<dbReference type="InterPro" id="IPR002712">
    <property type="entry name" value="CcdB"/>
</dbReference>
<evidence type="ECO:0000256" key="5">
    <source>
        <dbReference type="ARBA" id="ARBA00023015"/>
    </source>
</evidence>
<dbReference type="STRING" id="880157.AB204_02505"/>
<evidence type="ECO:0000256" key="2">
    <source>
        <dbReference type="ARBA" id="ARBA00015075"/>
    </source>
</evidence>
<evidence type="ECO:0000256" key="6">
    <source>
        <dbReference type="ARBA" id="ARBA00023163"/>
    </source>
</evidence>
<dbReference type="PATRIC" id="fig|880157.4.peg.522"/>
<evidence type="ECO:0000256" key="3">
    <source>
        <dbReference type="ARBA" id="ARBA00022491"/>
    </source>
</evidence>
<evidence type="ECO:0000256" key="4">
    <source>
        <dbReference type="ARBA" id="ARBA00022649"/>
    </source>
</evidence>
<dbReference type="RefSeq" id="WP_047961789.1">
    <property type="nucleotide sequence ID" value="NZ_CAWMBG010000013.1"/>
</dbReference>
<protein>
    <recommendedName>
        <fullName evidence="2">Toxin CcdB</fullName>
    </recommendedName>
    <alternativeName>
        <fullName evidence="8">Cytotoxic protein CcdB</fullName>
    </alternativeName>
    <alternativeName>
        <fullName evidence="7">Protein LetD</fullName>
    </alternativeName>
</protein>
<evidence type="ECO:0000256" key="7">
    <source>
        <dbReference type="ARBA" id="ARBA00029628"/>
    </source>
</evidence>
<dbReference type="InterPro" id="IPR011067">
    <property type="entry name" value="Plasmid_toxin/cell-grow_inhib"/>
</dbReference>
<dbReference type="AlphaFoldDB" id="A0A0J5FXM9"/>
<dbReference type="GO" id="GO:0006276">
    <property type="term" value="P:plasmid maintenance"/>
    <property type="evidence" value="ECO:0007669"/>
    <property type="project" value="InterPro"/>
</dbReference>
<keyword evidence="10" id="KW-1185">Reference proteome</keyword>